<gene>
    <name evidence="1" type="ORF">O970_09090</name>
</gene>
<keyword evidence="2" id="KW-1185">Reference proteome</keyword>
<evidence type="ECO:0000313" key="1">
    <source>
        <dbReference type="EMBL" id="TEA26341.1"/>
    </source>
</evidence>
<dbReference type="Proteomes" id="UP000506160">
    <property type="component" value="Unassembled WGS sequence"/>
</dbReference>
<proteinExistence type="predicted"/>
<accession>A0AB94IAD4</accession>
<organism evidence="1 2">
    <name type="scientific">Candidatus Schmidhempelia bombi str. Bimp</name>
    <dbReference type="NCBI Taxonomy" id="1387197"/>
    <lineage>
        <taxon>Bacteria</taxon>
        <taxon>Pseudomonadati</taxon>
        <taxon>Pseudomonadota</taxon>
        <taxon>Gammaproteobacteria</taxon>
        <taxon>Orbales</taxon>
        <taxon>Orbaceae</taxon>
        <taxon>Candidatus Schmidhempelia</taxon>
    </lineage>
</organism>
<comment type="caution">
    <text evidence="1">The sequence shown here is derived from an EMBL/GenBank/DDBJ whole genome shotgun (WGS) entry which is preliminary data.</text>
</comment>
<dbReference type="RefSeq" id="WP_133459386.1">
    <property type="nucleotide sequence ID" value="NZ_AWGA01000104.1"/>
</dbReference>
<dbReference type="AlphaFoldDB" id="A0AB94IAD4"/>
<dbReference type="EMBL" id="AWGA01000104">
    <property type="protein sequence ID" value="TEA26341.1"/>
    <property type="molecule type" value="Genomic_DNA"/>
</dbReference>
<dbReference type="PROSITE" id="PS51257">
    <property type="entry name" value="PROKAR_LIPOPROTEIN"/>
    <property type="match status" value="1"/>
</dbReference>
<evidence type="ECO:0000313" key="2">
    <source>
        <dbReference type="Proteomes" id="UP000506160"/>
    </source>
</evidence>
<name>A0AB94IAD4_9GAMM</name>
<reference evidence="1 2" key="1">
    <citation type="journal article" date="2014" name="Appl. Environ. Microbiol.">
        <title>Genomic features of a bumble bee symbiont reflect its host environment.</title>
        <authorList>
            <person name="Martinson V.G."/>
            <person name="Magoc T."/>
            <person name="Koch H."/>
            <person name="Salzberg S.L."/>
            <person name="Moran N.A."/>
        </authorList>
    </citation>
    <scope>NUCLEOTIDE SEQUENCE [LARGE SCALE GENOMIC DNA]</scope>
    <source>
        <strain evidence="1 2">Bimp</strain>
    </source>
</reference>
<protein>
    <submittedName>
        <fullName evidence="1">Uncharacterized protein</fullName>
    </submittedName>
</protein>
<sequence>MKYLAYPIVIYLIIFGCLNTAMADNIKNDLHHYQKIDLPYSSKKAENYYYWDDKTGELHLASNKKMPFRFNSTEYSYAPKLQRFINKSSFYFPAVYFKYKNILYKGITYMYYSDNDNPIFIFQLNSYDAKGQFIDAIVLDERLSAEGEALWWNEFKIQANGEILVNQMEQTLIDDDPKFKNGDIHFLKKSIYQMTASGKFKKMKETVINDI</sequence>